<dbReference type="PROSITE" id="PS50994">
    <property type="entry name" value="INTEGRASE"/>
    <property type="match status" value="1"/>
</dbReference>
<dbReference type="PANTHER" id="PTHR46889">
    <property type="entry name" value="TRANSPOSASE INSF FOR INSERTION SEQUENCE IS3B-RELATED"/>
    <property type="match status" value="1"/>
</dbReference>
<evidence type="ECO:0000259" key="2">
    <source>
        <dbReference type="PROSITE" id="PS50994"/>
    </source>
</evidence>
<dbReference type="InterPro" id="IPR010921">
    <property type="entry name" value="Trp_repressor/repl_initiator"/>
</dbReference>
<feature type="domain" description="Integrase catalytic" evidence="2">
    <location>
        <begin position="209"/>
        <end position="366"/>
    </location>
</feature>
<comment type="function">
    <text evidence="1">Involved in the transposition of the insertion sequence.</text>
</comment>
<comment type="caution">
    <text evidence="3">The sequence shown here is derived from an EMBL/GenBank/DDBJ whole genome shotgun (WGS) entry which is preliminary data.</text>
</comment>
<dbReference type="InterPro" id="IPR048020">
    <property type="entry name" value="Transpos_IS3"/>
</dbReference>
<organism evidence="3 4">
    <name type="scientific">Vasconcelosia minhoensis LEGE 07310</name>
    <dbReference type="NCBI Taxonomy" id="915328"/>
    <lineage>
        <taxon>Bacteria</taxon>
        <taxon>Bacillati</taxon>
        <taxon>Cyanobacteriota</taxon>
        <taxon>Cyanophyceae</taxon>
        <taxon>Nodosilineales</taxon>
        <taxon>Cymatolegaceae</taxon>
        <taxon>Vasconcelosia</taxon>
        <taxon>Vasconcelosia minhoensis</taxon>
    </lineage>
</organism>
<protein>
    <submittedName>
        <fullName evidence="3">IS3 family transposase</fullName>
    </submittedName>
</protein>
<dbReference type="GO" id="GO:0004803">
    <property type="term" value="F:transposase activity"/>
    <property type="evidence" value="ECO:0007669"/>
    <property type="project" value="InterPro"/>
</dbReference>
<dbReference type="EMBL" id="JADEXG010000004">
    <property type="protein sequence ID" value="MBE9076288.1"/>
    <property type="molecule type" value="Genomic_DNA"/>
</dbReference>
<dbReference type="Pfam" id="PF00665">
    <property type="entry name" value="rve"/>
    <property type="match status" value="1"/>
</dbReference>
<dbReference type="GO" id="GO:0043565">
    <property type="term" value="F:sequence-specific DNA binding"/>
    <property type="evidence" value="ECO:0007669"/>
    <property type="project" value="InterPro"/>
</dbReference>
<evidence type="ECO:0000313" key="3">
    <source>
        <dbReference type="EMBL" id="MBE9076288.1"/>
    </source>
</evidence>
<dbReference type="AlphaFoldDB" id="A0A8J7AF34"/>
<dbReference type="InterPro" id="IPR025948">
    <property type="entry name" value="HTH-like_dom"/>
</dbReference>
<sequence>MQRKRYSAELKVKIALEAVKGLKTVNEIAGEHGVHPTQVTQWKKQVLEALPEVFSRKSGTYHKSQDALISELYQQIGQLKVELDWLKKNLGHCPSDKRQLIEPAHPGISLSRQCELIGLSRASWYYQPASETAYNEHLMKLIDRQFTEMPYYGVRRMTAWLRMQGEAVNPKRVRRLMRKMGLEAIYPKPNLSQPADHVRRYPYLLKAVTINAPNQVWSTDITYIPMPKGFVYLVAVMDWFSRYVLAWRVSNTMDVRFCIEALEAALAAGKPDIFNSDQGAQFTSEAFTTCLEARGIRISQDGRGRAFDNIFVERLWRSVKYEEVYLKSYTTVLEALNGLNDYFVLYNQKRLHQALDYQTPAMVHFR</sequence>
<dbReference type="InterPro" id="IPR002514">
    <property type="entry name" value="Transposase_8"/>
</dbReference>
<dbReference type="GO" id="GO:0006313">
    <property type="term" value="P:DNA transposition"/>
    <property type="evidence" value="ECO:0007669"/>
    <property type="project" value="InterPro"/>
</dbReference>
<evidence type="ECO:0000256" key="1">
    <source>
        <dbReference type="ARBA" id="ARBA00002286"/>
    </source>
</evidence>
<dbReference type="Pfam" id="PF13276">
    <property type="entry name" value="HTH_21"/>
    <property type="match status" value="1"/>
</dbReference>
<dbReference type="Gene3D" id="3.30.420.10">
    <property type="entry name" value="Ribonuclease H-like superfamily/Ribonuclease H"/>
    <property type="match status" value="1"/>
</dbReference>
<dbReference type="SUPFAM" id="SSF48295">
    <property type="entry name" value="TrpR-like"/>
    <property type="match status" value="1"/>
</dbReference>
<reference evidence="3" key="1">
    <citation type="submission" date="2020-10" db="EMBL/GenBank/DDBJ databases">
        <authorList>
            <person name="Castelo-Branco R."/>
            <person name="Eusebio N."/>
            <person name="Adriana R."/>
            <person name="Vieira A."/>
            <person name="Brugerolle De Fraissinette N."/>
            <person name="Rezende De Castro R."/>
            <person name="Schneider M.P."/>
            <person name="Vasconcelos V."/>
            <person name="Leao P.N."/>
        </authorList>
    </citation>
    <scope>NUCLEOTIDE SEQUENCE</scope>
    <source>
        <strain evidence="3">LEGE 07310</strain>
    </source>
</reference>
<accession>A0A8J7AF34</accession>
<keyword evidence="4" id="KW-1185">Reference proteome</keyword>
<gene>
    <name evidence="3" type="ORF">IQ241_03080</name>
</gene>
<dbReference type="Pfam" id="PF01527">
    <property type="entry name" value="HTH_Tnp_1"/>
    <property type="match status" value="1"/>
</dbReference>
<dbReference type="InterPro" id="IPR012337">
    <property type="entry name" value="RNaseH-like_sf"/>
</dbReference>
<name>A0A8J7AF34_9CYAN</name>
<dbReference type="SUPFAM" id="SSF53098">
    <property type="entry name" value="Ribonuclease H-like"/>
    <property type="match status" value="1"/>
</dbReference>
<dbReference type="GO" id="GO:0015074">
    <property type="term" value="P:DNA integration"/>
    <property type="evidence" value="ECO:0007669"/>
    <property type="project" value="InterPro"/>
</dbReference>
<dbReference type="PANTHER" id="PTHR46889:SF4">
    <property type="entry name" value="TRANSPOSASE INSO FOR INSERTION SEQUENCE ELEMENT IS911B-RELATED"/>
    <property type="match status" value="1"/>
</dbReference>
<dbReference type="InterPro" id="IPR050900">
    <property type="entry name" value="Transposase_IS3/IS150/IS904"/>
</dbReference>
<proteinExistence type="predicted"/>
<dbReference type="InterPro" id="IPR036397">
    <property type="entry name" value="RNaseH_sf"/>
</dbReference>
<dbReference type="Proteomes" id="UP000636505">
    <property type="component" value="Unassembled WGS sequence"/>
</dbReference>
<evidence type="ECO:0000313" key="4">
    <source>
        <dbReference type="Proteomes" id="UP000636505"/>
    </source>
</evidence>
<dbReference type="InterPro" id="IPR001584">
    <property type="entry name" value="Integrase_cat-core"/>
</dbReference>
<dbReference type="NCBIfam" id="NF033516">
    <property type="entry name" value="transpos_IS3"/>
    <property type="match status" value="1"/>
</dbReference>